<dbReference type="AlphaFoldDB" id="D2QGE1"/>
<proteinExistence type="predicted"/>
<accession>D2QGE1</accession>
<protein>
    <submittedName>
        <fullName evidence="1">Uncharacterized protein</fullName>
    </submittedName>
</protein>
<dbReference type="KEGG" id="sli:Slin_0685"/>
<sequence length="178" mass="19925">MDTTQDAIEYIRHYKAPFWRIMNGTAKCGEHTTDNLEQSIADFQTALRFLPAGNYKLKVSDKADKYNGGLETSFVKGTTGTPTQTAPTMQGISTNAYGIPDHIKREIEQQAEKDFMLRQLSKEVESLKESVRKIETYLKEDSDGNGTPDIFETATKAASTMKQLGEVKKVFSGEPLFE</sequence>
<reference evidence="1 2" key="1">
    <citation type="journal article" date="2010" name="Stand. Genomic Sci.">
        <title>Complete genome sequence of Spirosoma linguale type strain (1).</title>
        <authorList>
            <person name="Lail K."/>
            <person name="Sikorski J."/>
            <person name="Saunders E."/>
            <person name="Lapidus A."/>
            <person name="Glavina Del Rio T."/>
            <person name="Copeland A."/>
            <person name="Tice H."/>
            <person name="Cheng J.-F."/>
            <person name="Lucas S."/>
            <person name="Nolan M."/>
            <person name="Bruce D."/>
            <person name="Goodwin L."/>
            <person name="Pitluck S."/>
            <person name="Ivanova N."/>
            <person name="Mavromatis K."/>
            <person name="Ovchinnikova G."/>
            <person name="Pati A."/>
            <person name="Chen A."/>
            <person name="Palaniappan K."/>
            <person name="Land M."/>
            <person name="Hauser L."/>
            <person name="Chang Y.-J."/>
            <person name="Jeffries C.D."/>
            <person name="Chain P."/>
            <person name="Brettin T."/>
            <person name="Detter J.C."/>
            <person name="Schuetze A."/>
            <person name="Rohde M."/>
            <person name="Tindall B.J."/>
            <person name="Goeker M."/>
            <person name="Bristow J."/>
            <person name="Eisen J.A."/>
            <person name="Markowitz V."/>
            <person name="Hugenholtz P."/>
            <person name="Kyrpides N.C."/>
            <person name="Klenk H.-P."/>
            <person name="Chen F."/>
        </authorList>
    </citation>
    <scope>NUCLEOTIDE SEQUENCE [LARGE SCALE GENOMIC DNA]</scope>
    <source>
        <strain evidence="2">ATCC 33905 / DSM 74 / LMG 10896 / Claus 1</strain>
    </source>
</reference>
<evidence type="ECO:0000313" key="2">
    <source>
        <dbReference type="Proteomes" id="UP000002028"/>
    </source>
</evidence>
<dbReference type="RefSeq" id="WP_012925300.1">
    <property type="nucleotide sequence ID" value="NC_013730.1"/>
</dbReference>
<evidence type="ECO:0000313" key="1">
    <source>
        <dbReference type="EMBL" id="ADB36748.1"/>
    </source>
</evidence>
<dbReference type="eggNOG" id="ENOG503428A">
    <property type="taxonomic scope" value="Bacteria"/>
</dbReference>
<keyword evidence="2" id="KW-1185">Reference proteome</keyword>
<gene>
    <name evidence="1" type="ordered locus">Slin_0685</name>
</gene>
<dbReference type="HOGENOM" id="CLU_1509667_0_0_10"/>
<dbReference type="EMBL" id="CP001769">
    <property type="protein sequence ID" value="ADB36748.1"/>
    <property type="molecule type" value="Genomic_DNA"/>
</dbReference>
<dbReference type="STRING" id="504472.Slin_0685"/>
<dbReference type="Proteomes" id="UP000002028">
    <property type="component" value="Chromosome"/>
</dbReference>
<organism evidence="1 2">
    <name type="scientific">Spirosoma linguale (strain ATCC 33905 / DSM 74 / LMG 10896 / Claus 1)</name>
    <dbReference type="NCBI Taxonomy" id="504472"/>
    <lineage>
        <taxon>Bacteria</taxon>
        <taxon>Pseudomonadati</taxon>
        <taxon>Bacteroidota</taxon>
        <taxon>Cytophagia</taxon>
        <taxon>Cytophagales</taxon>
        <taxon>Cytophagaceae</taxon>
        <taxon>Spirosoma</taxon>
    </lineage>
</organism>
<name>D2QGE1_SPILD</name>